<name>A0A1J4VDF0_9BACT</name>
<comment type="caution">
    <text evidence="3">The sequence shown here is derived from an EMBL/GenBank/DDBJ whole genome shotgun (WGS) entry which is preliminary data.</text>
</comment>
<sequence>MNKIIAGVATATLFAIASPVFASTGHGWFYSNNGGDITVTNNNSAHVQNTVAVNANTGYNTADGGNGDQGGNGGNATGSPANAGNGGAGGRGGNGGEIHTGNAIATSYVTNNVNRNKTVVTDGCGCDSSFGHNGQGDITVSNTSRARVANMVAVNANTGYNTADGGNGDQGGNGGNATGSHVWWWFQNNGAANAGNAGNGGAGGTGGLVVTGHADALSDIANVVNTNITRITRGL</sequence>
<dbReference type="EMBL" id="MNVO01000027">
    <property type="protein sequence ID" value="OIO32741.1"/>
    <property type="molecule type" value="Genomic_DNA"/>
</dbReference>
<evidence type="ECO:0000256" key="1">
    <source>
        <dbReference type="SAM" id="MobiDB-lite"/>
    </source>
</evidence>
<evidence type="ECO:0000313" key="4">
    <source>
        <dbReference type="Proteomes" id="UP000183206"/>
    </source>
</evidence>
<keyword evidence="2" id="KW-0732">Signal</keyword>
<feature type="region of interest" description="Disordered" evidence="1">
    <location>
        <begin position="60"/>
        <end position="94"/>
    </location>
</feature>
<accession>A0A1J4VDF0</accession>
<evidence type="ECO:0008006" key="5">
    <source>
        <dbReference type="Google" id="ProtNLM"/>
    </source>
</evidence>
<protein>
    <recommendedName>
        <fullName evidence="5">PE-PGRS family protein</fullName>
    </recommendedName>
</protein>
<dbReference type="AlphaFoldDB" id="A0A1J4VDF0"/>
<dbReference type="Proteomes" id="UP000183206">
    <property type="component" value="Unassembled WGS sequence"/>
</dbReference>
<proteinExistence type="predicted"/>
<dbReference type="STRING" id="1805282.AUJ44_01575"/>
<gene>
    <name evidence="3" type="ORF">AUJ44_01575</name>
</gene>
<feature type="compositionally biased region" description="Gly residues" evidence="1">
    <location>
        <begin position="84"/>
        <end position="94"/>
    </location>
</feature>
<feature type="compositionally biased region" description="Gly residues" evidence="1">
    <location>
        <begin position="64"/>
        <end position="76"/>
    </location>
</feature>
<organism evidence="3 4">
    <name type="scientific">Candidatus Nomurabacteria bacterium CG1_02_47_685</name>
    <dbReference type="NCBI Taxonomy" id="1805282"/>
    <lineage>
        <taxon>Bacteria</taxon>
        <taxon>Candidatus Nomuraibacteriota</taxon>
    </lineage>
</organism>
<feature type="signal peptide" evidence="2">
    <location>
        <begin position="1"/>
        <end position="22"/>
    </location>
</feature>
<reference evidence="3 4" key="1">
    <citation type="journal article" date="2016" name="Environ. Microbiol.">
        <title>Genomic resolution of a cold subsurface aquifer community provides metabolic insights for novel microbes adapted to high CO concentrations.</title>
        <authorList>
            <person name="Probst A.J."/>
            <person name="Castelle C.J."/>
            <person name="Singh A."/>
            <person name="Brown C.T."/>
            <person name="Anantharaman K."/>
            <person name="Sharon I."/>
            <person name="Hug L.A."/>
            <person name="Burstein D."/>
            <person name="Emerson J.B."/>
            <person name="Thomas B.C."/>
            <person name="Banfield J.F."/>
        </authorList>
    </citation>
    <scope>NUCLEOTIDE SEQUENCE [LARGE SCALE GENOMIC DNA]</scope>
    <source>
        <strain evidence="3">CG1_02_47_685</strain>
    </source>
</reference>
<evidence type="ECO:0000256" key="2">
    <source>
        <dbReference type="SAM" id="SignalP"/>
    </source>
</evidence>
<evidence type="ECO:0000313" key="3">
    <source>
        <dbReference type="EMBL" id="OIO32741.1"/>
    </source>
</evidence>
<feature type="chain" id="PRO_5012000879" description="PE-PGRS family protein" evidence="2">
    <location>
        <begin position="23"/>
        <end position="235"/>
    </location>
</feature>